<dbReference type="Proteomes" id="UP000001072">
    <property type="component" value="Unassembled WGS sequence"/>
</dbReference>
<protein>
    <recommendedName>
        <fullName evidence="4">GCM domain-containing protein</fullName>
    </recommendedName>
</protein>
<feature type="compositionally biased region" description="Basic and acidic residues" evidence="1">
    <location>
        <begin position="885"/>
        <end position="907"/>
    </location>
</feature>
<dbReference type="GeneID" id="18934329"/>
<sequence length="992" mass="112065">MKCSNTGCPFAGSPPTGHKMIEKLLNRSCEGLQVHIECSARCQFDEEKTENPWRILQHQGDHRHVWPEAKKADPMSKSQLKDMVVNDPKTGPLGLKVGRAHAGTDPIRTVVDVHPSFGNADRLGYLRRLFLVEAGLMPDSKDKDGGDRWLLQLIHWTTNGMRIVSESLKVEDIHISFQSKWMSEVLVHEENGVSYEGGLLSDVTYRFFNHGYLMTTSMYCEKIERFVPVLLTWMNGLSKDHYKSHFKTLLQQIKDTAKSDEQKNNLTEQIVDFSQAQKVGLMSAYMEVFNVDRDVALSKLHGCSQHFSQAVTRLKKNRSIVRFDLKDDWEAKCKALLKPDTPGNTLEMKFAKLFLEFPNAKKWLDWWCTADTQAMLFPGRKRMPLDDPPLSDNKSDGEKLLTVKEIKKKLHSTTNGQESMHRVYYLLSDYQNAQKGVSIAYGSSQKNWEELVKGLGMPKPTKRRYFKNDGRPPDTTDELLGNTKKTKASTRTPGRPRGSQNVNRAALTTYQSYTKGTRPGTTNRCWQSSTLESLYALFGPLWSDFGSVNGSGLVHVLYQHLTKRCTAQLQGKNLGRLLSSHQNLLHNTLRTPTSYQPDEMASADQFMERLLRPGRHSLRPLFEVPFIKAHICPADAKHTRVESKTRACQALFPYNFTDAGLSYDEVGLMIDLLMSEGLSTDSRLVCRKCHPEDNNEDESDCVIQASPPQNLTTLVENVKIDLTSNPKLAPLHLYFLLEGIAGLEASARADFQNNTNWPSRIIVGDVEYCLMTRGYWGGLHYWCKVVRDVEGILGVWHYDELQNGGFAQLLSRNITSIGGCDAQTSWLCYSRIPFNHERSRIASSIRDLMKEFPQKHTLIPFTMPLEGFPVGGGLPSLEEVVEVVQEHQEEVPEEHQEEMVENHHNNNHDNQPPTQSFKIKLKLAPRIPSTEKLAGDGEGGADLNNKETLVKKPKRSQKSQPAGEDDQAGQPTTKAGRARAVRAKRGVKKFSS</sequence>
<reference evidence="3" key="1">
    <citation type="journal article" date="2011" name="Proc. Natl. Acad. Sci. U.S.A.">
        <title>Obligate biotrophy features unraveled by the genomic analysis of rust fungi.</title>
        <authorList>
            <person name="Duplessis S."/>
            <person name="Cuomo C.A."/>
            <person name="Lin Y.-C."/>
            <person name="Aerts A."/>
            <person name="Tisserant E."/>
            <person name="Veneault-Fourrey C."/>
            <person name="Joly D.L."/>
            <person name="Hacquard S."/>
            <person name="Amselem J."/>
            <person name="Cantarel B.L."/>
            <person name="Chiu R."/>
            <person name="Coutinho P.M."/>
            <person name="Feau N."/>
            <person name="Field M."/>
            <person name="Frey P."/>
            <person name="Gelhaye E."/>
            <person name="Goldberg J."/>
            <person name="Grabherr M.G."/>
            <person name="Kodira C.D."/>
            <person name="Kohler A."/>
            <person name="Kuees U."/>
            <person name="Lindquist E.A."/>
            <person name="Lucas S.M."/>
            <person name="Mago R."/>
            <person name="Mauceli E."/>
            <person name="Morin E."/>
            <person name="Murat C."/>
            <person name="Pangilinan J.L."/>
            <person name="Park R."/>
            <person name="Pearson M."/>
            <person name="Quesneville H."/>
            <person name="Rouhier N."/>
            <person name="Sakthikumar S."/>
            <person name="Salamov A.A."/>
            <person name="Schmutz J."/>
            <person name="Selles B."/>
            <person name="Shapiro H."/>
            <person name="Tanguay P."/>
            <person name="Tuskan G.A."/>
            <person name="Henrissat B."/>
            <person name="Van de Peer Y."/>
            <person name="Rouze P."/>
            <person name="Ellis J.G."/>
            <person name="Dodds P.N."/>
            <person name="Schein J.E."/>
            <person name="Zhong S."/>
            <person name="Hamelin R.C."/>
            <person name="Grigoriev I.V."/>
            <person name="Szabo L.J."/>
            <person name="Martin F."/>
        </authorList>
    </citation>
    <scope>NUCLEOTIDE SEQUENCE [LARGE SCALE GENOMIC DNA]</scope>
    <source>
        <strain evidence="3">98AG31 / pathotype 3-4-7</strain>
    </source>
</reference>
<dbReference type="RefSeq" id="XP_007404047.1">
    <property type="nucleotide sequence ID" value="XM_007403985.1"/>
</dbReference>
<dbReference type="EMBL" id="GL883090">
    <property type="protein sequence ID" value="EGG13109.1"/>
    <property type="molecule type" value="Genomic_DNA"/>
</dbReference>
<gene>
    <name evidence="2" type="ORF">MELLADRAFT_86907</name>
</gene>
<dbReference type="KEGG" id="mlr:MELLADRAFT_86907"/>
<dbReference type="OrthoDB" id="3056903at2759"/>
<dbReference type="InParanoid" id="F4R3T9"/>
<feature type="compositionally biased region" description="Basic residues" evidence="1">
    <location>
        <begin position="976"/>
        <end position="992"/>
    </location>
</feature>
<accession>F4R3T9</accession>
<feature type="region of interest" description="Disordered" evidence="1">
    <location>
        <begin position="930"/>
        <end position="992"/>
    </location>
</feature>
<evidence type="ECO:0008006" key="4">
    <source>
        <dbReference type="Google" id="ProtNLM"/>
    </source>
</evidence>
<dbReference type="VEuPathDB" id="FungiDB:MELLADRAFT_86907"/>
<organism evidence="3">
    <name type="scientific">Melampsora larici-populina (strain 98AG31 / pathotype 3-4-7)</name>
    <name type="common">Poplar leaf rust fungus</name>
    <dbReference type="NCBI Taxonomy" id="747676"/>
    <lineage>
        <taxon>Eukaryota</taxon>
        <taxon>Fungi</taxon>
        <taxon>Dikarya</taxon>
        <taxon>Basidiomycota</taxon>
        <taxon>Pucciniomycotina</taxon>
        <taxon>Pucciniomycetes</taxon>
        <taxon>Pucciniales</taxon>
        <taxon>Melampsoraceae</taxon>
        <taxon>Melampsora</taxon>
    </lineage>
</organism>
<feature type="region of interest" description="Disordered" evidence="1">
    <location>
        <begin position="459"/>
        <end position="501"/>
    </location>
</feature>
<dbReference type="AlphaFoldDB" id="F4R3T9"/>
<name>F4R3T9_MELLP</name>
<keyword evidence="3" id="KW-1185">Reference proteome</keyword>
<evidence type="ECO:0000313" key="3">
    <source>
        <dbReference type="Proteomes" id="UP000001072"/>
    </source>
</evidence>
<dbReference type="HOGENOM" id="CLU_005992_1_0_1"/>
<evidence type="ECO:0000256" key="1">
    <source>
        <dbReference type="SAM" id="MobiDB-lite"/>
    </source>
</evidence>
<feature type="region of interest" description="Disordered" evidence="1">
    <location>
        <begin position="885"/>
        <end position="915"/>
    </location>
</feature>
<dbReference type="eggNOG" id="ENOG502S7P8">
    <property type="taxonomic scope" value="Eukaryota"/>
</dbReference>
<proteinExistence type="predicted"/>
<evidence type="ECO:0000313" key="2">
    <source>
        <dbReference type="EMBL" id="EGG13109.1"/>
    </source>
</evidence>